<name>A0ABN5DSU8_9MICO</name>
<sequence>MQRFARTARAASPGAVTGDALVRWFAKQQWASETRRSHRNTHRAFWSWAIDAGLCELNPAEALPAVKAVEGIPRPIPEHLYREALREAPERVRLILRLAAEVGLRRAEIAQVHERDLVRDLQGVSLIVHGKGNRSRLIPLPPRLGVEVEAACSARGYLLPGEYRGHLSPRYVGKLAARALPRPWTLHTLRHRFATRAYSLDRDVFTVQQLLGHASPATTRRYVALDTSRLRATVEKIAA</sequence>
<dbReference type="InterPro" id="IPR013762">
    <property type="entry name" value="Integrase-like_cat_sf"/>
</dbReference>
<dbReference type="Pfam" id="PF00589">
    <property type="entry name" value="Phage_integrase"/>
    <property type="match status" value="1"/>
</dbReference>
<dbReference type="PANTHER" id="PTHR30349">
    <property type="entry name" value="PHAGE INTEGRASE-RELATED"/>
    <property type="match status" value="1"/>
</dbReference>
<keyword evidence="4" id="KW-1185">Reference proteome</keyword>
<dbReference type="PANTHER" id="PTHR30349:SF64">
    <property type="entry name" value="PROPHAGE INTEGRASE INTD-RELATED"/>
    <property type="match status" value="1"/>
</dbReference>
<dbReference type="Proteomes" id="UP000815698">
    <property type="component" value="Chromosome"/>
</dbReference>
<dbReference type="SUPFAM" id="SSF56349">
    <property type="entry name" value="DNA breaking-rejoining enzymes"/>
    <property type="match status" value="1"/>
</dbReference>
<accession>A0ABN5DSU8</accession>
<dbReference type="InterPro" id="IPR050090">
    <property type="entry name" value="Tyrosine_recombinase_XerCD"/>
</dbReference>
<evidence type="ECO:0000256" key="1">
    <source>
        <dbReference type="ARBA" id="ARBA00023172"/>
    </source>
</evidence>
<protein>
    <submittedName>
        <fullName evidence="3">Integrase</fullName>
    </submittedName>
</protein>
<dbReference type="CDD" id="cd00397">
    <property type="entry name" value="DNA_BRE_C"/>
    <property type="match status" value="1"/>
</dbReference>
<feature type="domain" description="Tyr recombinase" evidence="2">
    <location>
        <begin position="71"/>
        <end position="235"/>
    </location>
</feature>
<evidence type="ECO:0000313" key="3">
    <source>
        <dbReference type="EMBL" id="ATH97532.1"/>
    </source>
</evidence>
<gene>
    <name evidence="3" type="ORF">COP05_01205</name>
</gene>
<evidence type="ECO:0000313" key="4">
    <source>
        <dbReference type="Proteomes" id="UP000815698"/>
    </source>
</evidence>
<keyword evidence="1" id="KW-0233">DNA recombination</keyword>
<dbReference type="InterPro" id="IPR002104">
    <property type="entry name" value="Integrase_catalytic"/>
</dbReference>
<proteinExistence type="predicted"/>
<dbReference type="Gene3D" id="1.10.443.10">
    <property type="entry name" value="Intergrase catalytic core"/>
    <property type="match status" value="1"/>
</dbReference>
<evidence type="ECO:0000259" key="2">
    <source>
        <dbReference type="PROSITE" id="PS51898"/>
    </source>
</evidence>
<organism evidence="3 4">
    <name type="scientific">Dermabacter jinjuensis</name>
    <dbReference type="NCBI Taxonomy" id="1667168"/>
    <lineage>
        <taxon>Bacteria</taxon>
        <taxon>Bacillati</taxon>
        <taxon>Actinomycetota</taxon>
        <taxon>Actinomycetes</taxon>
        <taxon>Micrococcales</taxon>
        <taxon>Dermabacteraceae</taxon>
        <taxon>Dermabacter</taxon>
    </lineage>
</organism>
<dbReference type="PROSITE" id="PS51898">
    <property type="entry name" value="TYR_RECOMBINASE"/>
    <property type="match status" value="1"/>
</dbReference>
<dbReference type="EMBL" id="CP023482">
    <property type="protein sequence ID" value="ATH97532.1"/>
    <property type="molecule type" value="Genomic_DNA"/>
</dbReference>
<dbReference type="InterPro" id="IPR011010">
    <property type="entry name" value="DNA_brk_join_enz"/>
</dbReference>
<reference evidence="3 4" key="1">
    <citation type="journal article" date="2016" name="Int. J. Syst. Evol. Microbiol.">
        <title>Dermabacter jinjuensis sp. nov., a novel species of the genus Dermabacter isolated from a clinical specimen.</title>
        <authorList>
            <person name="Park Y.K."/>
            <person name="Lee K.M."/>
            <person name="Lee W.K."/>
            <person name="Cho M.J."/>
            <person name="Lee H.S."/>
            <person name="Cho Y.G."/>
            <person name="Lee Y.C."/>
            <person name="Lee W.K."/>
            <person name="Seong W.K."/>
            <person name="Hwang K.J."/>
        </authorList>
    </citation>
    <scope>NUCLEOTIDE SEQUENCE [LARGE SCALE GENOMIC DNA]</scope>
    <source>
        <strain evidence="3 4">32T</strain>
    </source>
</reference>